<dbReference type="InterPro" id="IPR001048">
    <property type="entry name" value="Asp/Glu/Uridylate_kinase"/>
</dbReference>
<comment type="pathway">
    <text evidence="4">Amino-acid biosynthesis; L-threonine biosynthesis; L-threonine from L-aspartate: step 1/5.</text>
</comment>
<dbReference type="PRINTS" id="PR00474">
    <property type="entry name" value="GLU5KINASE"/>
</dbReference>
<comment type="pathway">
    <text evidence="2">Amino-acid biosynthesis; L-threonine biosynthesis; L-threonine from L-aspartate: step 3/5.</text>
</comment>
<dbReference type="Gene3D" id="3.30.360.10">
    <property type="entry name" value="Dihydrodipicolinate Reductase, domain 2"/>
    <property type="match status" value="1"/>
</dbReference>
<evidence type="ECO:0000256" key="5">
    <source>
        <dbReference type="ARBA" id="ARBA00006753"/>
    </source>
</evidence>
<dbReference type="Pfam" id="PF03447">
    <property type="entry name" value="NAD_binding_3"/>
    <property type="match status" value="1"/>
</dbReference>
<comment type="similarity">
    <text evidence="5">Belongs to the homoserine dehydrogenase family.</text>
</comment>
<dbReference type="InterPro" id="IPR001342">
    <property type="entry name" value="HDH_cat"/>
</dbReference>
<keyword evidence="14" id="KW-0560">Oxidoreductase</keyword>
<dbReference type="Pfam" id="PF00742">
    <property type="entry name" value="Homoserine_dh"/>
    <property type="match status" value="1"/>
</dbReference>
<dbReference type="InterPro" id="IPR005106">
    <property type="entry name" value="Asp/hSer_DH_NAD-bd"/>
</dbReference>
<dbReference type="EMBL" id="CP067977">
    <property type="protein sequence ID" value="QQQ18375.1"/>
    <property type="molecule type" value="Genomic_DNA"/>
</dbReference>
<evidence type="ECO:0000256" key="14">
    <source>
        <dbReference type="ARBA" id="ARBA00023002"/>
    </source>
</evidence>
<evidence type="ECO:0000256" key="4">
    <source>
        <dbReference type="ARBA" id="ARBA00005139"/>
    </source>
</evidence>
<reference evidence="19 20" key="1">
    <citation type="submission" date="2021-01" db="EMBL/GenBank/DDBJ databases">
        <title>Brevundimonas vitis sp. nov., an bacterium isolated from grape (Vitis vinifera).</title>
        <authorList>
            <person name="Jiang L."/>
            <person name="Lee J."/>
        </authorList>
    </citation>
    <scope>NUCLEOTIDE SEQUENCE [LARGE SCALE GENOMIC DNA]</scope>
    <source>
        <strain evidence="19 20">GRTSA-9</strain>
    </source>
</reference>
<evidence type="ECO:0000259" key="18">
    <source>
        <dbReference type="Pfam" id="PF03447"/>
    </source>
</evidence>
<evidence type="ECO:0000313" key="20">
    <source>
        <dbReference type="Proteomes" id="UP000595448"/>
    </source>
</evidence>
<keyword evidence="8" id="KW-0028">Amino-acid biosynthesis</keyword>
<feature type="domain" description="Aspartate/glutamate/uridylate kinase" evidence="16">
    <location>
        <begin position="35"/>
        <end position="258"/>
    </location>
</feature>
<protein>
    <recommendedName>
        <fullName evidence="7">Homoserine dehydrogenase</fullName>
        <ecNumber evidence="6">1.1.1.3</ecNumber>
    </recommendedName>
</protein>
<keyword evidence="20" id="KW-1185">Reference proteome</keyword>
<evidence type="ECO:0000256" key="8">
    <source>
        <dbReference type="ARBA" id="ARBA00022605"/>
    </source>
</evidence>
<dbReference type="InterPro" id="IPR001057">
    <property type="entry name" value="Glu/AcGlu_kinase"/>
</dbReference>
<dbReference type="Pfam" id="PF00696">
    <property type="entry name" value="AA_kinase"/>
    <property type="match status" value="1"/>
</dbReference>
<dbReference type="SUPFAM" id="SSF51735">
    <property type="entry name" value="NAD(P)-binding Rossmann-fold domains"/>
    <property type="match status" value="1"/>
</dbReference>
<dbReference type="InterPro" id="IPR036291">
    <property type="entry name" value="NAD(P)-bd_dom_sf"/>
</dbReference>
<sequence length="584" mass="60495">MPLALLDSHSLADPLAASASDRSPSAVSHPALAPVVVLKFGGSLLHSPAEIPAVVSEIYRHVRHGQKVVAVVSAFAGETDRLLAEARFLGAPHENDLAPAYVSLGEVRSAALTAVACDRAGLSVVALTVRELGIVAAGPSHSAHPVALNDGRLREALAAHEVVVVPGFGAVDASGRVSLLGRGGSDLTAVYLAAELGLDRVRLLKDVDGLYDHDPADGSRPVLRFSKASWDDAIEMGGVLVQPNAVETARARGVEIEVAALGRAAETVIGDRGEAPVPVTKRRKLTVAVAGFGVVGGGVIARLLANPDVDVVGVLVRDVNKPRDVAVDPALLTQDADALLALKPHLLVEALSDGSAGHALILKALSSGVDVVSANKQAISLDVAALHQQARDHDARLLYSAAVGGGSPMIETLRRARAAGPVAGFEAVLNGTVNFMLDRLSQGDGFDAALDAAKRAGFAEEDSSSDLEGLDAAAKVRLLAFEAFGAAPEAEAIARDVLGPDLVPAGPVRQISVCRRDGEALSARVGLDADPSDALFLDLNGERNALKVYGEDGRVWRCRGRGAGRWPTTESVLADVGDILRLRI</sequence>
<evidence type="ECO:0000313" key="19">
    <source>
        <dbReference type="EMBL" id="QQQ18375.1"/>
    </source>
</evidence>
<name>A0ABX7BS96_9CAUL</name>
<dbReference type="InterPro" id="IPR036393">
    <property type="entry name" value="AceGlu_kinase-like_sf"/>
</dbReference>
<evidence type="ECO:0000256" key="9">
    <source>
        <dbReference type="ARBA" id="ARBA00022679"/>
    </source>
</evidence>
<evidence type="ECO:0000259" key="17">
    <source>
        <dbReference type="Pfam" id="PF00742"/>
    </source>
</evidence>
<organism evidence="19 20">
    <name type="scientific">Brevundimonas vitisensis</name>
    <dbReference type="NCBI Taxonomy" id="2800818"/>
    <lineage>
        <taxon>Bacteria</taxon>
        <taxon>Pseudomonadati</taxon>
        <taxon>Pseudomonadota</taxon>
        <taxon>Alphaproteobacteria</taxon>
        <taxon>Caulobacterales</taxon>
        <taxon>Caulobacteraceae</taxon>
        <taxon>Brevundimonas</taxon>
    </lineage>
</organism>
<feature type="domain" description="Homoserine dehydrogenase catalytic" evidence="17">
    <location>
        <begin position="408"/>
        <end position="576"/>
    </location>
</feature>
<proteinExistence type="inferred from homology"/>
<evidence type="ECO:0000259" key="16">
    <source>
        <dbReference type="Pfam" id="PF00696"/>
    </source>
</evidence>
<keyword evidence="9" id="KW-0808">Transferase</keyword>
<evidence type="ECO:0000256" key="11">
    <source>
        <dbReference type="ARBA" id="ARBA00022741"/>
    </source>
</evidence>
<evidence type="ECO:0000256" key="2">
    <source>
        <dbReference type="ARBA" id="ARBA00005056"/>
    </source>
</evidence>
<dbReference type="SUPFAM" id="SSF53633">
    <property type="entry name" value="Carbamate kinase-like"/>
    <property type="match status" value="1"/>
</dbReference>
<dbReference type="Gene3D" id="3.40.1160.10">
    <property type="entry name" value="Acetylglutamate kinase-like"/>
    <property type="match status" value="1"/>
</dbReference>
<evidence type="ECO:0000256" key="13">
    <source>
        <dbReference type="ARBA" id="ARBA00022840"/>
    </source>
</evidence>
<evidence type="ECO:0000256" key="7">
    <source>
        <dbReference type="ARBA" id="ARBA00013376"/>
    </source>
</evidence>
<dbReference type="SUPFAM" id="SSF55347">
    <property type="entry name" value="Glyceraldehyde-3-phosphate dehydrogenase-like, C-terminal domain"/>
    <property type="match status" value="1"/>
</dbReference>
<evidence type="ECO:0000256" key="10">
    <source>
        <dbReference type="ARBA" id="ARBA00022697"/>
    </source>
</evidence>
<accession>A0ABX7BS96</accession>
<comment type="pathway">
    <text evidence="3">Amino-acid biosynthesis; L-methionine biosynthesis via de novo pathway; L-homoserine from L-aspartate: step 3/3.</text>
</comment>
<evidence type="ECO:0000256" key="15">
    <source>
        <dbReference type="ARBA" id="ARBA00023167"/>
    </source>
</evidence>
<comment type="pathway">
    <text evidence="1">Amino-acid biosynthesis; L-methionine biosynthesis via de novo pathway; L-homoserine from L-aspartate: step 1/3.</text>
</comment>
<keyword evidence="10" id="KW-0791">Threonine biosynthesis</keyword>
<dbReference type="Gene3D" id="3.40.50.720">
    <property type="entry name" value="NAD(P)-binding Rossmann-like Domain"/>
    <property type="match status" value="1"/>
</dbReference>
<feature type="domain" description="Aspartate/homoserine dehydrogenase NAD-binding" evidence="18">
    <location>
        <begin position="291"/>
        <end position="399"/>
    </location>
</feature>
<evidence type="ECO:0000256" key="6">
    <source>
        <dbReference type="ARBA" id="ARBA00013213"/>
    </source>
</evidence>
<dbReference type="PANTHER" id="PTHR43331">
    <property type="entry name" value="HOMOSERINE DEHYDROGENASE"/>
    <property type="match status" value="1"/>
</dbReference>
<evidence type="ECO:0000256" key="3">
    <source>
        <dbReference type="ARBA" id="ARBA00005062"/>
    </source>
</evidence>
<keyword evidence="15" id="KW-0486">Methionine biosynthesis</keyword>
<keyword evidence="11" id="KW-0547">Nucleotide-binding</keyword>
<dbReference type="EC" id="1.1.1.3" evidence="6"/>
<evidence type="ECO:0000256" key="12">
    <source>
        <dbReference type="ARBA" id="ARBA00022777"/>
    </source>
</evidence>
<evidence type="ECO:0000256" key="1">
    <source>
        <dbReference type="ARBA" id="ARBA00004986"/>
    </source>
</evidence>
<dbReference type="PANTHER" id="PTHR43331:SF1">
    <property type="entry name" value="HOMOSERINE DEHYDROGENASE"/>
    <property type="match status" value="1"/>
</dbReference>
<keyword evidence="13" id="KW-0067">ATP-binding</keyword>
<keyword evidence="12" id="KW-0418">Kinase</keyword>
<dbReference type="Proteomes" id="UP000595448">
    <property type="component" value="Chromosome"/>
</dbReference>
<gene>
    <name evidence="19" type="ORF">JIP62_13940</name>
</gene>